<dbReference type="PRINTS" id="PR00364">
    <property type="entry name" value="DISEASERSIST"/>
</dbReference>
<evidence type="ECO:0000256" key="5">
    <source>
        <dbReference type="SAM" id="MobiDB-lite"/>
    </source>
</evidence>
<dbReference type="EMBL" id="JAMSHJ010000007">
    <property type="protein sequence ID" value="KAI5391825.1"/>
    <property type="molecule type" value="Genomic_DNA"/>
</dbReference>
<accession>A0A9D4VZS1</accession>
<dbReference type="InterPro" id="IPR003593">
    <property type="entry name" value="AAA+_ATPase"/>
</dbReference>
<keyword evidence="4" id="KW-0520">NAD</keyword>
<dbReference type="SMART" id="SM00382">
    <property type="entry name" value="AAA"/>
    <property type="match status" value="2"/>
</dbReference>
<dbReference type="Pfam" id="PF23282">
    <property type="entry name" value="WHD_ROQ1"/>
    <property type="match status" value="2"/>
</dbReference>
<feature type="transmembrane region" description="Helical" evidence="6">
    <location>
        <begin position="1695"/>
        <end position="1715"/>
    </location>
</feature>
<evidence type="ECO:0000256" key="6">
    <source>
        <dbReference type="SAM" id="Phobius"/>
    </source>
</evidence>
<evidence type="ECO:0000256" key="3">
    <source>
        <dbReference type="ARBA" id="ARBA00022821"/>
    </source>
</evidence>
<keyword evidence="6" id="KW-0472">Membrane</keyword>
<keyword evidence="3" id="KW-0611">Plant defense</keyword>
<dbReference type="SUPFAM" id="SSF46785">
    <property type="entry name" value="Winged helix' DNA-binding domain"/>
    <property type="match status" value="2"/>
</dbReference>
<dbReference type="InterPro" id="IPR027417">
    <property type="entry name" value="P-loop_NTPase"/>
</dbReference>
<dbReference type="GO" id="GO:0006952">
    <property type="term" value="P:defense response"/>
    <property type="evidence" value="ECO:0007669"/>
    <property type="project" value="UniProtKB-KW"/>
</dbReference>
<dbReference type="InterPro" id="IPR032675">
    <property type="entry name" value="LRR_dom_sf"/>
</dbReference>
<dbReference type="Gene3D" id="1.10.8.430">
    <property type="entry name" value="Helical domain of apoptotic protease-activating factors"/>
    <property type="match status" value="2"/>
</dbReference>
<feature type="region of interest" description="Disordered" evidence="5">
    <location>
        <begin position="1580"/>
        <end position="1601"/>
    </location>
</feature>
<dbReference type="SUPFAM" id="SSF52058">
    <property type="entry name" value="L domain-like"/>
    <property type="match status" value="1"/>
</dbReference>
<dbReference type="PANTHER" id="PTHR11017:SF271">
    <property type="entry name" value="DISEASE RESISTANCE PROTEIN (TIR-NBS-LRR CLASS) FAMILY"/>
    <property type="match status" value="1"/>
</dbReference>
<dbReference type="Pfam" id="PF01582">
    <property type="entry name" value="TIR"/>
    <property type="match status" value="2"/>
</dbReference>
<gene>
    <name evidence="8" type="ORF">KIW84_076575</name>
</gene>
<keyword evidence="6" id="KW-0812">Transmembrane</keyword>
<feature type="domain" description="TIR" evidence="7">
    <location>
        <begin position="9"/>
        <end position="182"/>
    </location>
</feature>
<dbReference type="SUPFAM" id="SSF52200">
    <property type="entry name" value="Toll/Interleukin receptor TIR domain"/>
    <property type="match status" value="2"/>
</dbReference>
<dbReference type="SMART" id="SM00255">
    <property type="entry name" value="TIR"/>
    <property type="match status" value="2"/>
</dbReference>
<keyword evidence="1" id="KW-0433">Leucine-rich repeat</keyword>
<dbReference type="GO" id="GO:0043531">
    <property type="term" value="F:ADP binding"/>
    <property type="evidence" value="ECO:0007669"/>
    <property type="project" value="InterPro"/>
</dbReference>
<keyword evidence="2" id="KW-0677">Repeat</keyword>
<dbReference type="Gene3D" id="3.40.50.10140">
    <property type="entry name" value="Toll/interleukin-1 receptor homology (TIR) domain"/>
    <property type="match status" value="2"/>
</dbReference>
<reference evidence="8 9" key="1">
    <citation type="journal article" date="2022" name="Nat. Genet.">
        <title>Improved pea reference genome and pan-genome highlight genomic features and evolutionary characteristics.</title>
        <authorList>
            <person name="Yang T."/>
            <person name="Liu R."/>
            <person name="Luo Y."/>
            <person name="Hu S."/>
            <person name="Wang D."/>
            <person name="Wang C."/>
            <person name="Pandey M.K."/>
            <person name="Ge S."/>
            <person name="Xu Q."/>
            <person name="Li N."/>
            <person name="Li G."/>
            <person name="Huang Y."/>
            <person name="Saxena R.K."/>
            <person name="Ji Y."/>
            <person name="Li M."/>
            <person name="Yan X."/>
            <person name="He Y."/>
            <person name="Liu Y."/>
            <person name="Wang X."/>
            <person name="Xiang C."/>
            <person name="Varshney R.K."/>
            <person name="Ding H."/>
            <person name="Gao S."/>
            <person name="Zong X."/>
        </authorList>
    </citation>
    <scope>NUCLEOTIDE SEQUENCE [LARGE SCALE GENOMIC DNA]</scope>
    <source>
        <strain evidence="8 9">cv. Zhongwan 6</strain>
    </source>
</reference>
<dbReference type="PANTHER" id="PTHR11017">
    <property type="entry name" value="LEUCINE-RICH REPEAT-CONTAINING PROTEIN"/>
    <property type="match status" value="1"/>
</dbReference>
<proteinExistence type="predicted"/>
<evidence type="ECO:0000256" key="2">
    <source>
        <dbReference type="ARBA" id="ARBA00022737"/>
    </source>
</evidence>
<dbReference type="GO" id="GO:0007165">
    <property type="term" value="P:signal transduction"/>
    <property type="evidence" value="ECO:0007669"/>
    <property type="project" value="InterPro"/>
</dbReference>
<dbReference type="InterPro" id="IPR000157">
    <property type="entry name" value="TIR_dom"/>
</dbReference>
<dbReference type="InterPro" id="IPR036390">
    <property type="entry name" value="WH_DNA-bd_sf"/>
</dbReference>
<evidence type="ECO:0000313" key="8">
    <source>
        <dbReference type="EMBL" id="KAI5391825.1"/>
    </source>
</evidence>
<evidence type="ECO:0000256" key="1">
    <source>
        <dbReference type="ARBA" id="ARBA00022614"/>
    </source>
</evidence>
<dbReference type="SUPFAM" id="SSF52540">
    <property type="entry name" value="P-loop containing nucleoside triphosphate hydrolases"/>
    <property type="match status" value="2"/>
</dbReference>
<keyword evidence="6" id="KW-1133">Transmembrane helix</keyword>
<dbReference type="InterPro" id="IPR035897">
    <property type="entry name" value="Toll_tir_struct_dom_sf"/>
</dbReference>
<name>A0A9D4VZS1_PEA</name>
<evidence type="ECO:0000313" key="9">
    <source>
        <dbReference type="Proteomes" id="UP001058974"/>
    </source>
</evidence>
<evidence type="ECO:0000259" key="7">
    <source>
        <dbReference type="PROSITE" id="PS50104"/>
    </source>
</evidence>
<sequence>MSTTNPKRKKHNVYLSFCNQDTASFAKRIYKALTRKSLFNVFWYDEKLQSRDREIPTSMLNVIGDCKVAIIVFSRNYVNSRPCLQEFEKITQCCLNTTGLIVLPLLYDGYNDYSSLGIGGEAFHDLVCRIWVKETSSEEEDKFMSWVATITKTTTYSGVIDFADSYGREYIGDIVESVIRVINKTSDLLDAFYTVSLKSRVQDVIQLLKQSRYPILLGIWGMAGIGKSTIAEAIYNRIGPYFEYKFLLDNVREVWKTDGGVVSLQEKLLSYRGKPTEIKIGTTESGKVVLKEILHNKRVLLVLDNVDKLEQLKSLCGNRDWFGPGSKIIITTRDRNLLKEHGVDHIYRVKELEESESIELFNWHAFSQVTTPQDSFGELSRQLVAYSRGLPLALKALGGFLHGKEVLEWKGVLRSLERFSFPDQEVLHALETSFDDLSDEEKQIFLDIACFFNRMDQNDVLHTLNRSTQCTNLQISLLEDKSLLTIVENNKLEMHVLLQAMARDIIKRESSNKTDQPKMYDVFLSFRGEDSRAKFMSHLYSSLQNAGIHAFRDNDEIPRGDHISISLLRAIGQSRISIIILSSNYANSRWCMLELVKIMEIGRTRGMVVMPVFYDVDPSEVRHQTGQFGEVFEDLIKTISVDESTKSNWRRDLIDIGGIAGFVLRDSRNESADIKNIVEHVTRLLHRTELFVAEHPVGVESRVEAATKLLNLQKSDVLLLGIWGMGGVGKTTIAKSIYNQIGSKFEGRSFLLNIREFWETNINLVSLQQQVLCDVYKTTTFKIHDIESGKNILKERLAQNRVLVVLDDVNELDQLKALCGSREWFGPGSRIIITTRDMHLLRSCRVDQVYTVEEMGESESLELFSWHAFKQPSPTKAFATHSEDVIAYSGRLPLALQVLGSYLSDCEVTEWHKALDKLKCIPHDQVHKKLKVSFDGLKDVTEKQIFLDIACFFIGMDKNDVIQILNGCGFFGEIGIKVLVERALVTIDNRNKLRMHYLLRDMGRQIIYEESPFDPEKRSRLWRPEEVFDLLSKHKGTEAVKGLALEFPRKNTVCLSTKAFKKMNKLRLLQLVGVQLDGDFKYLSGDLRWLHWRGFPSTYTPAELQQGSLVSIELKYSHLKQIWKESRRKNKHLLEVAGVLLFAIRFQKIYEVLENLKILNLSHSRDLTETPYFSFLPNLEKLVLKNCPSLSSVSHSIGSLHKLVLINLTDCTSLQNLPISIYKLKSLESLILSGCSMINKLEEDLEQMESLTTLIADKTAITKVPYSIVRLKNIGYISICGFEGFSRDVFPSLIRSWLSPSSNVISLVQTSTSMSSLGAFKDLLKLRILCVECGSKLQLTQDVARILDALKATFFHKFEANARETTSQISDIHASPLIDDCLGQVHISGSNNYLKSLLIQMGTKCQVSNIIEYNIFQTADAFWDSFVLPCDNNSDWLTFRCKGRGIVFDLPTMKGHNLKSMFLFVVYYSSPNTITSKGCQGVLIINFTKATIHACKRDTLTSFEDEDWQSITSNLEPGNKVGVMVVFGEGFIVKFTSISLLYDEPINKEIEHCNAEYGEDDIVSSDGNKDVSDYINVRADNNVTSPGEDDNISEDKHSQAVDKNSIVSHDDGMEANKNCAVSGGGDIPPDNIVSVSSENENVSDSNNRDLVDKDANVSGKAYKNFVVSSGDKNRIRRLFVKLPSLVRAVLISRPFWFSLVSILIWIACCGSKRYSRKLLTRSTRRGKWLVDCAHKLFTYKKANKAHSLSHSELSL</sequence>
<dbReference type="InterPro" id="IPR044974">
    <property type="entry name" value="Disease_R_plants"/>
</dbReference>
<dbReference type="Gene3D" id="3.80.10.10">
    <property type="entry name" value="Ribonuclease Inhibitor"/>
    <property type="match status" value="1"/>
</dbReference>
<comment type="caution">
    <text evidence="8">The sequence shown here is derived from an EMBL/GenBank/DDBJ whole genome shotgun (WGS) entry which is preliminary data.</text>
</comment>
<dbReference type="Proteomes" id="UP001058974">
    <property type="component" value="Chromosome 7"/>
</dbReference>
<dbReference type="FunFam" id="3.40.50.10140:FF:000007">
    <property type="entry name" value="Disease resistance protein (TIR-NBS-LRR class)"/>
    <property type="match status" value="1"/>
</dbReference>
<dbReference type="PROSITE" id="PS50104">
    <property type="entry name" value="TIR"/>
    <property type="match status" value="2"/>
</dbReference>
<dbReference type="InterPro" id="IPR058192">
    <property type="entry name" value="WHD_ROQ1-like"/>
</dbReference>
<evidence type="ECO:0000256" key="4">
    <source>
        <dbReference type="ARBA" id="ARBA00023027"/>
    </source>
</evidence>
<organism evidence="8 9">
    <name type="scientific">Pisum sativum</name>
    <name type="common">Garden pea</name>
    <name type="synonym">Lathyrus oleraceus</name>
    <dbReference type="NCBI Taxonomy" id="3888"/>
    <lineage>
        <taxon>Eukaryota</taxon>
        <taxon>Viridiplantae</taxon>
        <taxon>Streptophyta</taxon>
        <taxon>Embryophyta</taxon>
        <taxon>Tracheophyta</taxon>
        <taxon>Spermatophyta</taxon>
        <taxon>Magnoliopsida</taxon>
        <taxon>eudicotyledons</taxon>
        <taxon>Gunneridae</taxon>
        <taxon>Pentapetalae</taxon>
        <taxon>rosids</taxon>
        <taxon>fabids</taxon>
        <taxon>Fabales</taxon>
        <taxon>Fabaceae</taxon>
        <taxon>Papilionoideae</taxon>
        <taxon>50 kb inversion clade</taxon>
        <taxon>NPAAA clade</taxon>
        <taxon>Hologalegina</taxon>
        <taxon>IRL clade</taxon>
        <taxon>Fabeae</taxon>
        <taxon>Lathyrus</taxon>
    </lineage>
</organism>
<dbReference type="Pfam" id="PF00931">
    <property type="entry name" value="NB-ARC"/>
    <property type="match status" value="2"/>
</dbReference>
<keyword evidence="9" id="KW-1185">Reference proteome</keyword>
<dbReference type="Gramene" id="Psat07G0657500-T1">
    <property type="protein sequence ID" value="KAI5391825.1"/>
    <property type="gene ID" value="KIW84_076575"/>
</dbReference>
<dbReference type="InterPro" id="IPR042197">
    <property type="entry name" value="Apaf_helical"/>
</dbReference>
<protein>
    <recommendedName>
        <fullName evidence="7">TIR domain-containing protein</fullName>
    </recommendedName>
</protein>
<dbReference type="InterPro" id="IPR002182">
    <property type="entry name" value="NB-ARC"/>
</dbReference>
<dbReference type="Gene3D" id="3.40.50.300">
    <property type="entry name" value="P-loop containing nucleotide triphosphate hydrolases"/>
    <property type="match status" value="2"/>
</dbReference>
<feature type="domain" description="TIR" evidence="7">
    <location>
        <begin position="518"/>
        <end position="685"/>
    </location>
</feature>